<dbReference type="Gene3D" id="2.60.120.200">
    <property type="match status" value="1"/>
</dbReference>
<protein>
    <recommendedName>
        <fullName evidence="1">Secretion system C-terminal sorting domain-containing protein</fullName>
    </recommendedName>
</protein>
<organism evidence="2">
    <name type="scientific">bioreactor metagenome</name>
    <dbReference type="NCBI Taxonomy" id="1076179"/>
    <lineage>
        <taxon>unclassified sequences</taxon>
        <taxon>metagenomes</taxon>
        <taxon>ecological metagenomes</taxon>
    </lineage>
</organism>
<feature type="domain" description="Secretion system C-terminal sorting" evidence="1">
    <location>
        <begin position="218"/>
        <end position="278"/>
    </location>
</feature>
<sequence length="286" mass="32329">MRSLFLLSALLLSSFIMAQNTDKVNQTKHIQLSGLSDPKGYQLWENFEDMLMPPTGWQLQQGPTPATWDTASFDPCMEFGYVHCLYDQSLSGIQDERLISRVVDMRTFSSAFLSFYFQFSKYWGISPYDNYDLLVLASTDSAQTFPDTLWRETDSDTSTWNNFNWVHAVVDLSPYIGTEHFAVAFVYYGYDGAEAALDMVSIETVGGMEESTMNLFAYPNPASNNLRIDESDSGTLTICDLDGRMVMSRDFGGNETIDISMLTPGRYMVSLQTKNSVKNMPLIITR</sequence>
<reference evidence="2" key="1">
    <citation type="submission" date="2019-08" db="EMBL/GenBank/DDBJ databases">
        <authorList>
            <person name="Kucharzyk K."/>
            <person name="Murdoch R.W."/>
            <person name="Higgins S."/>
            <person name="Loffler F."/>
        </authorList>
    </citation>
    <scope>NUCLEOTIDE SEQUENCE</scope>
</reference>
<dbReference type="NCBIfam" id="TIGR04183">
    <property type="entry name" value="Por_Secre_tail"/>
    <property type="match status" value="1"/>
</dbReference>
<proteinExistence type="predicted"/>
<name>A0A644WQZ7_9ZZZZ</name>
<dbReference type="NCBIfam" id="NF038128">
    <property type="entry name" value="choice_anch_J"/>
    <property type="match status" value="1"/>
</dbReference>
<comment type="caution">
    <text evidence="2">The sequence shown here is derived from an EMBL/GenBank/DDBJ whole genome shotgun (WGS) entry which is preliminary data.</text>
</comment>
<dbReference type="EMBL" id="VSSQ01001203">
    <property type="protein sequence ID" value="MPM06162.1"/>
    <property type="molecule type" value="Genomic_DNA"/>
</dbReference>
<dbReference type="InterPro" id="IPR026444">
    <property type="entry name" value="Secre_tail"/>
</dbReference>
<evidence type="ECO:0000313" key="2">
    <source>
        <dbReference type="EMBL" id="MPM06162.1"/>
    </source>
</evidence>
<accession>A0A644WQZ7</accession>
<gene>
    <name evidence="2" type="ORF">SDC9_52458</name>
</gene>
<dbReference type="Pfam" id="PF18962">
    <property type="entry name" value="Por_Secre_tail"/>
    <property type="match status" value="1"/>
</dbReference>
<evidence type="ECO:0000259" key="1">
    <source>
        <dbReference type="Pfam" id="PF18962"/>
    </source>
</evidence>
<dbReference type="AlphaFoldDB" id="A0A644WQZ7"/>